<keyword evidence="3" id="KW-1185">Reference proteome</keyword>
<proteinExistence type="predicted"/>
<evidence type="ECO:0000313" key="3">
    <source>
        <dbReference type="Proteomes" id="UP000182237"/>
    </source>
</evidence>
<evidence type="ECO:0000256" key="1">
    <source>
        <dbReference type="SAM" id="MobiDB-lite"/>
    </source>
</evidence>
<dbReference type="RefSeq" id="WP_040420686.1">
    <property type="nucleotide sequence ID" value="NZ_LT629765.1"/>
</dbReference>
<dbReference type="OrthoDB" id="10021012at2"/>
<dbReference type="EMBL" id="LT629765">
    <property type="protein sequence ID" value="SDR75787.1"/>
    <property type="molecule type" value="Genomic_DNA"/>
</dbReference>
<accession>A0A1H1LN52</accession>
<dbReference type="AlphaFoldDB" id="A0A1H1LN52"/>
<name>A0A1H1LN52_9CORY</name>
<feature type="compositionally biased region" description="Low complexity" evidence="1">
    <location>
        <begin position="303"/>
        <end position="312"/>
    </location>
</feature>
<sequence length="362" mass="37676">MPIYHQGRKVKEVWHQGRRVKEVWHQGKLVYTARTPITGFEVALDQIDSVADAMSITEPDASKDFMVSSTRSTQVHMLVEGPGSLTVKQDSRTALHMSVSGSTINVVSNGDRGKNNLAFSAPWPGGKHIVSMSTDIDWYGYRLKLLVDGEQVETATNGGAFTLSENVLVSGSATVTASNCVAWAFGASSALRNASTEVGWIKNNLAEGAVSWRSVTPNTIFRVPGGSALAWAYSGGDGGAGGTPYSGGPYGRAGYGAQVPGFTLDMVPSLSIGKGGDGGGGTERRKYNYGGSGKPTTIGGFSTATATTRPTPVAWGSTCPLDLPGKGGNGGSSGSVDDEGNTSRGNSGWSGYPGGLIIARRW</sequence>
<reference evidence="2 3" key="1">
    <citation type="submission" date="2016-10" db="EMBL/GenBank/DDBJ databases">
        <authorList>
            <person name="de Groot N.N."/>
        </authorList>
    </citation>
    <scope>NUCLEOTIDE SEQUENCE [LARGE SCALE GENOMIC DNA]</scope>
    <source>
        <strain evidence="2 3">DSM 45434</strain>
    </source>
</reference>
<gene>
    <name evidence="2" type="ORF">SAMN04488539_0274</name>
</gene>
<feature type="region of interest" description="Disordered" evidence="1">
    <location>
        <begin position="273"/>
        <end position="350"/>
    </location>
</feature>
<protein>
    <submittedName>
        <fullName evidence="2">Uncharacterized protein</fullName>
    </submittedName>
</protein>
<dbReference type="Proteomes" id="UP000182237">
    <property type="component" value="Chromosome I"/>
</dbReference>
<dbReference type="STRING" id="1203190.GCA_000312345_00496"/>
<organism evidence="2 3">
    <name type="scientific">Corynebacterium timonense</name>
    <dbReference type="NCBI Taxonomy" id="441500"/>
    <lineage>
        <taxon>Bacteria</taxon>
        <taxon>Bacillati</taxon>
        <taxon>Actinomycetota</taxon>
        <taxon>Actinomycetes</taxon>
        <taxon>Mycobacteriales</taxon>
        <taxon>Corynebacteriaceae</taxon>
        <taxon>Corynebacterium</taxon>
    </lineage>
</organism>
<evidence type="ECO:0000313" key="2">
    <source>
        <dbReference type="EMBL" id="SDR75787.1"/>
    </source>
</evidence>